<dbReference type="Proteomes" id="UP000199698">
    <property type="component" value="Unassembled WGS sequence"/>
</dbReference>
<organism evidence="1 2">
    <name type="scientific">Gilliamella intestini</name>
    <dbReference type="NCBI Taxonomy" id="1798183"/>
    <lineage>
        <taxon>Bacteria</taxon>
        <taxon>Pseudomonadati</taxon>
        <taxon>Pseudomonadota</taxon>
        <taxon>Gammaproteobacteria</taxon>
        <taxon>Orbales</taxon>
        <taxon>Orbaceae</taxon>
        <taxon>Gilliamella</taxon>
    </lineage>
</organism>
<dbReference type="Gene3D" id="3.40.630.40">
    <property type="entry name" value="Zn-dependent exopeptidases"/>
    <property type="match status" value="1"/>
</dbReference>
<accession>A0A1C4DME2</accession>
<name>A0A1C4DME2_9GAMM</name>
<keyword evidence="2" id="KW-1185">Reference proteome</keyword>
<sequence>MVPVESSSPKKDVRNLQVLRASNKTKRKVLVELGFITSPKDAKALFSNIDLIAQQLYEGLLKNFIKRLHNEKNNYFTDHLFIYCLSFFC</sequence>
<dbReference type="EMBL" id="FMBA01000084">
    <property type="protein sequence ID" value="SCC32390.1"/>
    <property type="molecule type" value="Genomic_DNA"/>
</dbReference>
<proteinExistence type="predicted"/>
<reference evidence="2" key="1">
    <citation type="submission" date="2016-08" db="EMBL/GenBank/DDBJ databases">
        <authorList>
            <person name="Varghese N."/>
            <person name="Submissions Spin"/>
        </authorList>
    </citation>
    <scope>NUCLEOTIDE SEQUENCE [LARGE SCALE GENOMIC DNA]</scope>
    <source>
        <strain evidence="2">R-53144</strain>
    </source>
</reference>
<dbReference type="SUPFAM" id="SSF53187">
    <property type="entry name" value="Zn-dependent exopeptidases"/>
    <property type="match status" value="1"/>
</dbReference>
<protein>
    <submittedName>
        <fullName evidence="1">N-acetylmuramoyl-L-alanine amidase</fullName>
    </submittedName>
</protein>
<dbReference type="STRING" id="1798183.GA0061080_10846"/>
<evidence type="ECO:0000313" key="2">
    <source>
        <dbReference type="Proteomes" id="UP000199698"/>
    </source>
</evidence>
<gene>
    <name evidence="1" type="ORF">GA0061080_10846</name>
</gene>
<dbReference type="AlphaFoldDB" id="A0A1C4DME2"/>
<evidence type="ECO:0000313" key="1">
    <source>
        <dbReference type="EMBL" id="SCC32390.1"/>
    </source>
</evidence>